<feature type="region of interest" description="Disordered" evidence="9">
    <location>
        <begin position="1"/>
        <end position="21"/>
    </location>
</feature>
<dbReference type="InterPro" id="IPR027417">
    <property type="entry name" value="P-loop_NTPase"/>
</dbReference>
<dbReference type="Gene3D" id="2.40.50.100">
    <property type="match status" value="1"/>
</dbReference>
<dbReference type="EC" id="7.3.2.6" evidence="6"/>
<comment type="subcellular location">
    <subcellularLocation>
        <location evidence="1">Cell membrane</location>
        <topology evidence="1">Peripheral membrane protein</topology>
    </subcellularLocation>
</comment>
<evidence type="ECO:0000256" key="5">
    <source>
        <dbReference type="ARBA" id="ARBA00038781"/>
    </source>
</evidence>
<keyword evidence="3" id="KW-0500">Molybdenum</keyword>
<dbReference type="EMBL" id="JBHTAR010000003">
    <property type="protein sequence ID" value="MFC7198249.1"/>
    <property type="molecule type" value="Genomic_DNA"/>
</dbReference>
<protein>
    <recommendedName>
        <fullName evidence="7">Molybdate/tungstate import ATP-binding protein WtpC</fullName>
        <ecNumber evidence="6">7.3.2.6</ecNumber>
    </recommendedName>
</protein>
<keyword evidence="12" id="KW-1185">Reference proteome</keyword>
<dbReference type="AlphaFoldDB" id="A0ABD5YWX2"/>
<sequence>MVAGIQSADGGSVELNDTDLTGLPPERRNAVYVFQDGALFPHMNVRENVAYAAGDDARADDLATTLEVADLLDRDVSTLSGGERQRVSLARALASEPDALLLDEPLANLDAPIKRRLRFELRDVLSELDIPVVYVTHDQRQATTMGDRIAVMRDGTVRQVGTAEEIFKRPASTFVAEFTGSVNLFEADVLERDENTLYLGWDDAVVEAPAYDVAGERVYFCIRPEYVMILREDRPVDERDNVLAGTITRRVYQGDDYVVALNLDAVDDPVEIRLPTPVYERLSLADRGRVCVSLKKRAIHVIDDAEVIP</sequence>
<dbReference type="InterPro" id="IPR017871">
    <property type="entry name" value="ABC_transporter-like_CS"/>
</dbReference>
<keyword evidence="11" id="KW-0067">ATP-binding</keyword>
<evidence type="ECO:0000259" key="10">
    <source>
        <dbReference type="PROSITE" id="PS50893"/>
    </source>
</evidence>
<dbReference type="Proteomes" id="UP001596447">
    <property type="component" value="Unassembled WGS sequence"/>
</dbReference>
<dbReference type="Pfam" id="PF08402">
    <property type="entry name" value="TOBE_2"/>
    <property type="match status" value="1"/>
</dbReference>
<dbReference type="InterPro" id="IPR050093">
    <property type="entry name" value="ABC_SmlMolc_Importer"/>
</dbReference>
<evidence type="ECO:0000313" key="12">
    <source>
        <dbReference type="Proteomes" id="UP001596447"/>
    </source>
</evidence>
<evidence type="ECO:0000256" key="9">
    <source>
        <dbReference type="SAM" id="MobiDB-lite"/>
    </source>
</evidence>
<feature type="domain" description="ABC transporter" evidence="10">
    <location>
        <begin position="1"/>
        <end position="179"/>
    </location>
</feature>
<dbReference type="InterPro" id="IPR003439">
    <property type="entry name" value="ABC_transporter-like_ATP-bd"/>
</dbReference>
<dbReference type="PROSITE" id="PS50893">
    <property type="entry name" value="ABC_TRANSPORTER_2"/>
    <property type="match status" value="1"/>
</dbReference>
<dbReference type="InterPro" id="IPR008995">
    <property type="entry name" value="Mo/tungstate-bd_C_term_dom"/>
</dbReference>
<accession>A0ABD5YWX2</accession>
<dbReference type="RefSeq" id="WP_279530193.1">
    <property type="nucleotide sequence ID" value="NZ_CP122313.1"/>
</dbReference>
<dbReference type="PROSITE" id="PS00211">
    <property type="entry name" value="ABC_TRANSPORTER_1"/>
    <property type="match status" value="1"/>
</dbReference>
<dbReference type="SUPFAM" id="SSF52540">
    <property type="entry name" value="P-loop containing nucleoside triphosphate hydrolases"/>
    <property type="match status" value="1"/>
</dbReference>
<comment type="similarity">
    <text evidence="4">Belongs to the ABC transporter superfamily. Sulfate/tungstate importer (TC 3.A.1.6) family.</text>
</comment>
<evidence type="ECO:0000256" key="2">
    <source>
        <dbReference type="ARBA" id="ARBA00022448"/>
    </source>
</evidence>
<dbReference type="InterPro" id="IPR013611">
    <property type="entry name" value="Transp-assoc_OB_typ2"/>
</dbReference>
<proteinExistence type="inferred from homology"/>
<comment type="subunit">
    <text evidence="5">The complex is composed of two ATP-binding proteins (WtpC), two transmembrane proteins (WtpB) and a solute-binding protein (WtpA).</text>
</comment>
<dbReference type="PANTHER" id="PTHR42781">
    <property type="entry name" value="SPERMIDINE/PUTRESCINE IMPORT ATP-BINDING PROTEIN POTA"/>
    <property type="match status" value="1"/>
</dbReference>
<evidence type="ECO:0000256" key="3">
    <source>
        <dbReference type="ARBA" id="ARBA00022505"/>
    </source>
</evidence>
<dbReference type="GO" id="GO:1901238">
    <property type="term" value="F:ABC-type tungstate transporter activity"/>
    <property type="evidence" value="ECO:0007669"/>
    <property type="project" value="UniProtKB-EC"/>
</dbReference>
<name>A0ABD5YWX2_9EURY</name>
<dbReference type="GO" id="GO:0005524">
    <property type="term" value="F:ATP binding"/>
    <property type="evidence" value="ECO:0007669"/>
    <property type="project" value="UniProtKB-KW"/>
</dbReference>
<reference evidence="11 12" key="1">
    <citation type="journal article" date="2019" name="Int. J. Syst. Evol. Microbiol.">
        <title>The Global Catalogue of Microorganisms (GCM) 10K type strain sequencing project: providing services to taxonomists for standard genome sequencing and annotation.</title>
        <authorList>
            <consortium name="The Broad Institute Genomics Platform"/>
            <consortium name="The Broad Institute Genome Sequencing Center for Infectious Disease"/>
            <person name="Wu L."/>
            <person name="Ma J."/>
        </authorList>
    </citation>
    <scope>NUCLEOTIDE SEQUENCE [LARGE SCALE GENOMIC DNA]</scope>
    <source>
        <strain evidence="11 12">XZGYJ-43</strain>
    </source>
</reference>
<comment type="catalytic activity">
    <reaction evidence="8">
        <text>tungstate(in) + ATP + H2O = tungstate(out) + ADP + phosphate + H(+)</text>
        <dbReference type="Rhea" id="RHEA:35027"/>
        <dbReference type="ChEBI" id="CHEBI:15377"/>
        <dbReference type="ChEBI" id="CHEBI:15378"/>
        <dbReference type="ChEBI" id="CHEBI:30616"/>
        <dbReference type="ChEBI" id="CHEBI:43474"/>
        <dbReference type="ChEBI" id="CHEBI:46502"/>
        <dbReference type="ChEBI" id="CHEBI:456216"/>
        <dbReference type="EC" id="7.3.2.6"/>
    </reaction>
</comment>
<evidence type="ECO:0000313" key="11">
    <source>
        <dbReference type="EMBL" id="MFC7198249.1"/>
    </source>
</evidence>
<evidence type="ECO:0000256" key="7">
    <source>
        <dbReference type="ARBA" id="ARBA00041133"/>
    </source>
</evidence>
<evidence type="ECO:0000256" key="4">
    <source>
        <dbReference type="ARBA" id="ARBA00038307"/>
    </source>
</evidence>
<gene>
    <name evidence="11" type="ORF">ACFQJ9_01880</name>
</gene>
<dbReference type="GO" id="GO:0005886">
    <property type="term" value="C:plasma membrane"/>
    <property type="evidence" value="ECO:0007669"/>
    <property type="project" value="UniProtKB-SubCell"/>
</dbReference>
<evidence type="ECO:0000256" key="1">
    <source>
        <dbReference type="ARBA" id="ARBA00004202"/>
    </source>
</evidence>
<organism evidence="11 12">
    <name type="scientific">Halospeciosus flavus</name>
    <dbReference type="NCBI Taxonomy" id="3032283"/>
    <lineage>
        <taxon>Archaea</taxon>
        <taxon>Methanobacteriati</taxon>
        <taxon>Methanobacteriota</taxon>
        <taxon>Stenosarchaea group</taxon>
        <taxon>Halobacteria</taxon>
        <taxon>Halobacteriales</taxon>
        <taxon>Halobacteriaceae</taxon>
        <taxon>Halospeciosus</taxon>
    </lineage>
</organism>
<dbReference type="Pfam" id="PF00005">
    <property type="entry name" value="ABC_tran"/>
    <property type="match status" value="1"/>
</dbReference>
<evidence type="ECO:0000256" key="8">
    <source>
        <dbReference type="ARBA" id="ARBA00047936"/>
    </source>
</evidence>
<comment type="caution">
    <text evidence="11">The sequence shown here is derived from an EMBL/GenBank/DDBJ whole genome shotgun (WGS) entry which is preliminary data.</text>
</comment>
<dbReference type="Gene3D" id="3.40.50.300">
    <property type="entry name" value="P-loop containing nucleotide triphosphate hydrolases"/>
    <property type="match status" value="1"/>
</dbReference>
<keyword evidence="2" id="KW-0813">Transport</keyword>
<evidence type="ECO:0000256" key="6">
    <source>
        <dbReference type="ARBA" id="ARBA00039025"/>
    </source>
</evidence>
<dbReference type="PANTHER" id="PTHR42781:SF4">
    <property type="entry name" value="SPERMIDINE_PUTRESCINE IMPORT ATP-BINDING PROTEIN POTA"/>
    <property type="match status" value="1"/>
</dbReference>
<keyword evidence="11" id="KW-0547">Nucleotide-binding</keyword>
<dbReference type="SUPFAM" id="SSF50331">
    <property type="entry name" value="MOP-like"/>
    <property type="match status" value="1"/>
</dbReference>